<dbReference type="NCBIfam" id="NF033819">
    <property type="entry name" value="IS66_TnpB"/>
    <property type="match status" value="1"/>
</dbReference>
<organism evidence="1 2">
    <name type="scientific">Enterococcus lemanii</name>
    <dbReference type="NCBI Taxonomy" id="1159752"/>
    <lineage>
        <taxon>Bacteria</taxon>
        <taxon>Bacillati</taxon>
        <taxon>Bacillota</taxon>
        <taxon>Bacilli</taxon>
        <taxon>Lactobacillales</taxon>
        <taxon>Enterococcaceae</taxon>
        <taxon>Enterococcus</taxon>
    </lineage>
</organism>
<proteinExistence type="predicted"/>
<sequence>MLLDYSKVDKLFIVCGRSDLRKGIDGLARIIQHDYDMNVYENAVFLFCGTRADRFKLLYWDGDGFFLGYKRIENGRLKWPRKKEEVRELTLQQIRWLLDGISIDQKHSIQPGKKGVF</sequence>
<dbReference type="Proteomes" id="UP001595969">
    <property type="component" value="Unassembled WGS sequence"/>
</dbReference>
<dbReference type="PANTHER" id="PTHR36455">
    <property type="match status" value="1"/>
</dbReference>
<gene>
    <name evidence="1" type="primary">tnpB</name>
    <name evidence="1" type="ORF">ACFO5I_12985</name>
</gene>
<protein>
    <submittedName>
        <fullName evidence="1">IS66 family insertion sequence element accessory protein TnpB</fullName>
    </submittedName>
</protein>
<evidence type="ECO:0000313" key="1">
    <source>
        <dbReference type="EMBL" id="MFC4720639.1"/>
    </source>
</evidence>
<comment type="caution">
    <text evidence="1">The sequence shown here is derived from an EMBL/GenBank/DDBJ whole genome shotgun (WGS) entry which is preliminary data.</text>
</comment>
<dbReference type="PANTHER" id="PTHR36455:SF1">
    <property type="entry name" value="BLR8292 PROTEIN"/>
    <property type="match status" value="1"/>
</dbReference>
<accession>A0ABV9MZQ0</accession>
<dbReference type="InterPro" id="IPR008878">
    <property type="entry name" value="Transposase_IS66_Orf2"/>
</dbReference>
<evidence type="ECO:0000313" key="2">
    <source>
        <dbReference type="Proteomes" id="UP001595969"/>
    </source>
</evidence>
<dbReference type="Pfam" id="PF05717">
    <property type="entry name" value="TnpB_IS66"/>
    <property type="match status" value="1"/>
</dbReference>
<dbReference type="EMBL" id="JBHSGS010000065">
    <property type="protein sequence ID" value="MFC4720639.1"/>
    <property type="molecule type" value="Genomic_DNA"/>
</dbReference>
<name>A0ABV9MZQ0_9ENTE</name>
<dbReference type="RefSeq" id="WP_204654343.1">
    <property type="nucleotide sequence ID" value="NZ_JAFBFD010000025.1"/>
</dbReference>
<keyword evidence="2" id="KW-1185">Reference proteome</keyword>
<reference evidence="2" key="1">
    <citation type="journal article" date="2019" name="Int. J. Syst. Evol. Microbiol.">
        <title>The Global Catalogue of Microorganisms (GCM) 10K type strain sequencing project: providing services to taxonomists for standard genome sequencing and annotation.</title>
        <authorList>
            <consortium name="The Broad Institute Genomics Platform"/>
            <consortium name="The Broad Institute Genome Sequencing Center for Infectious Disease"/>
            <person name="Wu L."/>
            <person name="Ma J."/>
        </authorList>
    </citation>
    <scope>NUCLEOTIDE SEQUENCE [LARGE SCALE GENOMIC DNA]</scope>
    <source>
        <strain evidence="2">CGMCC 1.19032</strain>
    </source>
</reference>